<sequence length="42" mass="4940">MSNLRVEKIYPAKLSVSRRYTVCLMGDVVEKHAVDRVKRIDY</sequence>
<gene>
    <name evidence="1" type="ORF">METZ01_LOCUS139033</name>
</gene>
<dbReference type="EMBL" id="UINC01020548">
    <property type="protein sequence ID" value="SVA86179.1"/>
    <property type="molecule type" value="Genomic_DNA"/>
</dbReference>
<reference evidence="1" key="1">
    <citation type="submission" date="2018-05" db="EMBL/GenBank/DDBJ databases">
        <authorList>
            <person name="Lanie J.A."/>
            <person name="Ng W.-L."/>
            <person name="Kazmierczak K.M."/>
            <person name="Andrzejewski T.M."/>
            <person name="Davidsen T.M."/>
            <person name="Wayne K.J."/>
            <person name="Tettelin H."/>
            <person name="Glass J.I."/>
            <person name="Rusch D."/>
            <person name="Podicherti R."/>
            <person name="Tsui H.-C.T."/>
            <person name="Winkler M.E."/>
        </authorList>
    </citation>
    <scope>NUCLEOTIDE SEQUENCE</scope>
</reference>
<protein>
    <submittedName>
        <fullName evidence="1">Uncharacterized protein</fullName>
    </submittedName>
</protein>
<organism evidence="1">
    <name type="scientific">marine metagenome</name>
    <dbReference type="NCBI Taxonomy" id="408172"/>
    <lineage>
        <taxon>unclassified sequences</taxon>
        <taxon>metagenomes</taxon>
        <taxon>ecological metagenomes</taxon>
    </lineage>
</organism>
<dbReference type="AlphaFoldDB" id="A0A381ZAF9"/>
<proteinExistence type="predicted"/>
<evidence type="ECO:0000313" key="1">
    <source>
        <dbReference type="EMBL" id="SVA86179.1"/>
    </source>
</evidence>
<name>A0A381ZAF9_9ZZZZ</name>
<accession>A0A381ZAF9</accession>